<feature type="domain" description="DDE Tnp4" evidence="8">
    <location>
        <begin position="37"/>
        <end position="186"/>
    </location>
</feature>
<keyword evidence="10" id="KW-1185">Reference proteome</keyword>
<dbReference type="PANTHER" id="PTHR22930">
    <property type="match status" value="1"/>
</dbReference>
<evidence type="ECO:0000256" key="3">
    <source>
        <dbReference type="ARBA" id="ARBA00006958"/>
    </source>
</evidence>
<dbReference type="GO" id="GO:0004518">
    <property type="term" value="F:nuclease activity"/>
    <property type="evidence" value="ECO:0007669"/>
    <property type="project" value="UniProtKB-KW"/>
</dbReference>
<reference evidence="9 10" key="1">
    <citation type="submission" date="2024-02" db="EMBL/GenBank/DDBJ databases">
        <title>High-quality chromosome-scale genome assembly of Pensacola bahiagrass (Paspalum notatum Flugge var. saurae).</title>
        <authorList>
            <person name="Vega J.M."/>
            <person name="Podio M."/>
            <person name="Orjuela J."/>
            <person name="Siena L.A."/>
            <person name="Pessino S.C."/>
            <person name="Combes M.C."/>
            <person name="Mariac C."/>
            <person name="Albertini E."/>
            <person name="Pupilli F."/>
            <person name="Ortiz J.P.A."/>
            <person name="Leblanc O."/>
        </authorList>
    </citation>
    <scope>NUCLEOTIDE SEQUENCE [LARGE SCALE GENOMIC DNA]</scope>
    <source>
        <strain evidence="9">R1</strain>
        <tissue evidence="9">Leaf</tissue>
    </source>
</reference>
<dbReference type="GO" id="GO:0046872">
    <property type="term" value="F:metal ion binding"/>
    <property type="evidence" value="ECO:0007669"/>
    <property type="project" value="UniProtKB-KW"/>
</dbReference>
<dbReference type="PANTHER" id="PTHR22930:SF251">
    <property type="entry name" value="DDE TNP4 DOMAIN-CONTAINING PROTEIN"/>
    <property type="match status" value="1"/>
</dbReference>
<proteinExistence type="inferred from homology"/>
<evidence type="ECO:0000256" key="4">
    <source>
        <dbReference type="ARBA" id="ARBA00022722"/>
    </source>
</evidence>
<comment type="similarity">
    <text evidence="3">Belongs to the HARBI1 family.</text>
</comment>
<dbReference type="EMBL" id="CP144745">
    <property type="protein sequence ID" value="WVZ49431.1"/>
    <property type="molecule type" value="Genomic_DNA"/>
</dbReference>
<evidence type="ECO:0000259" key="8">
    <source>
        <dbReference type="Pfam" id="PF13359"/>
    </source>
</evidence>
<evidence type="ECO:0000256" key="1">
    <source>
        <dbReference type="ARBA" id="ARBA00001968"/>
    </source>
</evidence>
<protein>
    <recommendedName>
        <fullName evidence="8">DDE Tnp4 domain-containing protein</fullName>
    </recommendedName>
</protein>
<evidence type="ECO:0000256" key="5">
    <source>
        <dbReference type="ARBA" id="ARBA00022723"/>
    </source>
</evidence>
<gene>
    <name evidence="9" type="ORF">U9M48_000796</name>
</gene>
<dbReference type="AlphaFoldDB" id="A0AAQ3PM54"/>
<dbReference type="Proteomes" id="UP001341281">
    <property type="component" value="Chromosome 01"/>
</dbReference>
<dbReference type="GO" id="GO:0016787">
    <property type="term" value="F:hydrolase activity"/>
    <property type="evidence" value="ECO:0007669"/>
    <property type="project" value="UniProtKB-KW"/>
</dbReference>
<sequence>MLAFAHTVIAPKDPTYAGVHHSLGQYAPYFDGCIGAIDGTHIRTNFAKKDRQNYMSRKGFTSYNVLATVDMDMRFTYVATGMAGSCHDMMVLRQCMKDPMFPEPPLGKYYLADAGYVTQKGYLGRYIHGTSEPKETLFNSCHASLRVVVERAFGLLKKKWQIMKEMSFFAKDMQGKFIIACFALHNFLLDCRVANGADSNNSGAMDHAPSTIVDAMKDMDLQIVRDWIANGLHDDYGDGPVS</sequence>
<dbReference type="InterPro" id="IPR045249">
    <property type="entry name" value="HARBI1-like"/>
</dbReference>
<name>A0AAQ3PM54_PASNO</name>
<evidence type="ECO:0000256" key="2">
    <source>
        <dbReference type="ARBA" id="ARBA00004123"/>
    </source>
</evidence>
<keyword evidence="5" id="KW-0479">Metal-binding</keyword>
<comment type="cofactor">
    <cofactor evidence="1">
        <name>a divalent metal cation</name>
        <dbReference type="ChEBI" id="CHEBI:60240"/>
    </cofactor>
</comment>
<keyword evidence="4" id="KW-0540">Nuclease</keyword>
<evidence type="ECO:0000313" key="10">
    <source>
        <dbReference type="Proteomes" id="UP001341281"/>
    </source>
</evidence>
<evidence type="ECO:0000256" key="6">
    <source>
        <dbReference type="ARBA" id="ARBA00022801"/>
    </source>
</evidence>
<dbReference type="GO" id="GO:0005634">
    <property type="term" value="C:nucleus"/>
    <property type="evidence" value="ECO:0007669"/>
    <property type="project" value="UniProtKB-SubCell"/>
</dbReference>
<evidence type="ECO:0000256" key="7">
    <source>
        <dbReference type="ARBA" id="ARBA00023242"/>
    </source>
</evidence>
<comment type="subcellular location">
    <subcellularLocation>
        <location evidence="2">Nucleus</location>
    </subcellularLocation>
</comment>
<accession>A0AAQ3PM54</accession>
<dbReference type="Pfam" id="PF13359">
    <property type="entry name" value="DDE_Tnp_4"/>
    <property type="match status" value="1"/>
</dbReference>
<dbReference type="InterPro" id="IPR027806">
    <property type="entry name" value="HARBI1_dom"/>
</dbReference>
<keyword evidence="7" id="KW-0539">Nucleus</keyword>
<evidence type="ECO:0000313" key="9">
    <source>
        <dbReference type="EMBL" id="WVZ49431.1"/>
    </source>
</evidence>
<keyword evidence="6" id="KW-0378">Hydrolase</keyword>
<organism evidence="9 10">
    <name type="scientific">Paspalum notatum var. saurae</name>
    <dbReference type="NCBI Taxonomy" id="547442"/>
    <lineage>
        <taxon>Eukaryota</taxon>
        <taxon>Viridiplantae</taxon>
        <taxon>Streptophyta</taxon>
        <taxon>Embryophyta</taxon>
        <taxon>Tracheophyta</taxon>
        <taxon>Spermatophyta</taxon>
        <taxon>Magnoliopsida</taxon>
        <taxon>Liliopsida</taxon>
        <taxon>Poales</taxon>
        <taxon>Poaceae</taxon>
        <taxon>PACMAD clade</taxon>
        <taxon>Panicoideae</taxon>
        <taxon>Andropogonodae</taxon>
        <taxon>Paspaleae</taxon>
        <taxon>Paspalinae</taxon>
        <taxon>Paspalum</taxon>
    </lineage>
</organism>